<name>A0A5C4L9I3_9HYPH</name>
<dbReference type="Proteomes" id="UP000305267">
    <property type="component" value="Unassembled WGS sequence"/>
</dbReference>
<feature type="binding site" evidence="3">
    <location>
        <position position="9"/>
    </location>
    <ligand>
        <name>a divalent metal cation</name>
        <dbReference type="ChEBI" id="CHEBI:60240"/>
        <label>1</label>
    </ligand>
</feature>
<dbReference type="PANTHER" id="PTHR46124:SF2">
    <property type="entry name" value="D-AMINOACYL-TRNA DEACYLASE"/>
    <property type="match status" value="1"/>
</dbReference>
<dbReference type="InterPro" id="IPR049677">
    <property type="entry name" value="QatD"/>
</dbReference>
<dbReference type="GO" id="GO:0046872">
    <property type="term" value="F:metal ion binding"/>
    <property type="evidence" value="ECO:0007669"/>
    <property type="project" value="UniProtKB-KW"/>
</dbReference>
<dbReference type="PANTHER" id="PTHR46124">
    <property type="entry name" value="D-AMINOACYL-TRNA DEACYLASE"/>
    <property type="match status" value="1"/>
</dbReference>
<feature type="binding site" evidence="3">
    <location>
        <position position="11"/>
    </location>
    <ligand>
        <name>a divalent metal cation</name>
        <dbReference type="ChEBI" id="CHEBI:60240"/>
        <label>1</label>
    </ligand>
</feature>
<dbReference type="InterPro" id="IPR018228">
    <property type="entry name" value="DNase_TatD-rel_CS"/>
</dbReference>
<keyword evidence="5" id="KW-1185">Reference proteome</keyword>
<dbReference type="PIRSF" id="PIRSF005902">
    <property type="entry name" value="DNase_TatD"/>
    <property type="match status" value="1"/>
</dbReference>
<proteinExistence type="inferred from homology"/>
<evidence type="ECO:0000256" key="2">
    <source>
        <dbReference type="ARBA" id="ARBA00022801"/>
    </source>
</evidence>
<feature type="binding site" evidence="3">
    <location>
        <position position="152"/>
    </location>
    <ligand>
        <name>a divalent metal cation</name>
        <dbReference type="ChEBI" id="CHEBI:60240"/>
        <label>2</label>
    </ligand>
</feature>
<reference evidence="4 5" key="1">
    <citation type="submission" date="2019-06" db="EMBL/GenBank/DDBJ databases">
        <title>Genome of Methylobacterium sp. 17Sr1-39.</title>
        <authorList>
            <person name="Seo T."/>
        </authorList>
    </citation>
    <scope>NUCLEOTIDE SEQUENCE [LARGE SCALE GENOMIC DNA]</scope>
    <source>
        <strain evidence="4 5">17Sr1-39</strain>
    </source>
</reference>
<comment type="caution">
    <text evidence="4">The sequence shown here is derived from an EMBL/GenBank/DDBJ whole genome shotgun (WGS) entry which is preliminary data.</text>
</comment>
<keyword evidence="2" id="KW-0378">Hydrolase</keyword>
<dbReference type="Pfam" id="PF01026">
    <property type="entry name" value="TatD_DNase"/>
    <property type="match status" value="1"/>
</dbReference>
<dbReference type="InterPro" id="IPR001130">
    <property type="entry name" value="TatD-like"/>
</dbReference>
<dbReference type="InterPro" id="IPR032466">
    <property type="entry name" value="Metal_Hydrolase"/>
</dbReference>
<evidence type="ECO:0000313" key="5">
    <source>
        <dbReference type="Proteomes" id="UP000305267"/>
    </source>
</evidence>
<evidence type="ECO:0000256" key="1">
    <source>
        <dbReference type="ARBA" id="ARBA00009275"/>
    </source>
</evidence>
<accession>A0A5C4L9I3</accession>
<keyword evidence="3" id="KW-0479">Metal-binding</keyword>
<dbReference type="OrthoDB" id="9810005at2"/>
<sequence length="257" mass="29011">MTDRLIDFHCHLDLYPDFEGLVADCERRGIYTLAVTTTPRAWSRNRDVCGITRHVRAGLGLHPQLVGEHWREIDLWERYSHETRYVGEVGIDAGPAHFRSLERQMAVFRQILIACSSQGGKILSVHSVRSATKVLDLLEEHLPEDRGSAVLHWFTGSMAEARRAVALGCYFSINRQMLTSDRGMRLVRSLPVERLLLETDGPFTSEDGQPTRPQAVSRTLSDLASAFGQTRDDLRRQLLGNLRTLTEVADPRPSANH</sequence>
<dbReference type="PROSITE" id="PS01091">
    <property type="entry name" value="TATD_3"/>
    <property type="match status" value="1"/>
</dbReference>
<dbReference type="AlphaFoldDB" id="A0A5C4L9I3"/>
<gene>
    <name evidence="4" type="ORF">FF100_26850</name>
</gene>
<dbReference type="RefSeq" id="WP_139038835.1">
    <property type="nucleotide sequence ID" value="NZ_VDDA01000018.1"/>
</dbReference>
<evidence type="ECO:0000256" key="3">
    <source>
        <dbReference type="PIRSR" id="PIRSR005902-1"/>
    </source>
</evidence>
<dbReference type="SUPFAM" id="SSF51556">
    <property type="entry name" value="Metallo-dependent hydrolases"/>
    <property type="match status" value="1"/>
</dbReference>
<protein>
    <submittedName>
        <fullName evidence="4">TatD family deoxyribonuclease</fullName>
    </submittedName>
</protein>
<evidence type="ECO:0000313" key="4">
    <source>
        <dbReference type="EMBL" id="TNC09189.1"/>
    </source>
</evidence>
<dbReference type="EMBL" id="VDDA01000018">
    <property type="protein sequence ID" value="TNC09189.1"/>
    <property type="molecule type" value="Genomic_DNA"/>
</dbReference>
<dbReference type="NCBIfam" id="NF041926">
    <property type="entry name" value="QatD"/>
    <property type="match status" value="1"/>
</dbReference>
<feature type="binding site" evidence="3">
    <location>
        <position position="88"/>
    </location>
    <ligand>
        <name>a divalent metal cation</name>
        <dbReference type="ChEBI" id="CHEBI:60240"/>
        <label>1</label>
    </ligand>
</feature>
<dbReference type="CDD" id="cd01310">
    <property type="entry name" value="TatD_DNAse"/>
    <property type="match status" value="1"/>
</dbReference>
<dbReference type="GO" id="GO:0016788">
    <property type="term" value="F:hydrolase activity, acting on ester bonds"/>
    <property type="evidence" value="ECO:0007669"/>
    <property type="project" value="InterPro"/>
</dbReference>
<feature type="binding site" evidence="3">
    <location>
        <position position="126"/>
    </location>
    <ligand>
        <name>a divalent metal cation</name>
        <dbReference type="ChEBI" id="CHEBI:60240"/>
        <label>2</label>
    </ligand>
</feature>
<organism evidence="4 5">
    <name type="scientific">Methylobacterium terricola</name>
    <dbReference type="NCBI Taxonomy" id="2583531"/>
    <lineage>
        <taxon>Bacteria</taxon>
        <taxon>Pseudomonadati</taxon>
        <taxon>Pseudomonadota</taxon>
        <taxon>Alphaproteobacteria</taxon>
        <taxon>Hyphomicrobiales</taxon>
        <taxon>Methylobacteriaceae</taxon>
        <taxon>Methylobacterium</taxon>
    </lineage>
</organism>
<comment type="similarity">
    <text evidence="1">Belongs to the metallo-dependent hydrolases superfamily. TatD-type hydrolase family.</text>
</comment>
<dbReference type="Gene3D" id="3.20.20.140">
    <property type="entry name" value="Metal-dependent hydrolases"/>
    <property type="match status" value="1"/>
</dbReference>
<feature type="binding site" evidence="3">
    <location>
        <position position="200"/>
    </location>
    <ligand>
        <name>a divalent metal cation</name>
        <dbReference type="ChEBI" id="CHEBI:60240"/>
        <label>1</label>
    </ligand>
</feature>